<evidence type="ECO:0000256" key="2">
    <source>
        <dbReference type="ARBA" id="ARBA00023125"/>
    </source>
</evidence>
<keyword evidence="6" id="KW-1185">Reference proteome</keyword>
<evidence type="ECO:0000256" key="1">
    <source>
        <dbReference type="ARBA" id="ARBA00023015"/>
    </source>
</evidence>
<protein>
    <submittedName>
        <fullName evidence="5">DNA-binding transcriptional regulator, MarR family</fullName>
    </submittedName>
</protein>
<evidence type="ECO:0000259" key="4">
    <source>
        <dbReference type="PROSITE" id="PS50995"/>
    </source>
</evidence>
<feature type="domain" description="HTH marR-type" evidence="4">
    <location>
        <begin position="10"/>
        <end position="143"/>
    </location>
</feature>
<comment type="caution">
    <text evidence="5">The sequence shown here is derived from an EMBL/GenBank/DDBJ whole genome shotgun (WGS) entry which is preliminary data.</text>
</comment>
<dbReference type="InterPro" id="IPR036390">
    <property type="entry name" value="WH_DNA-bd_sf"/>
</dbReference>
<evidence type="ECO:0000256" key="3">
    <source>
        <dbReference type="ARBA" id="ARBA00023163"/>
    </source>
</evidence>
<dbReference type="PANTHER" id="PTHR42756">
    <property type="entry name" value="TRANSCRIPTIONAL REGULATOR, MARR"/>
    <property type="match status" value="1"/>
</dbReference>
<dbReference type="InterPro" id="IPR000835">
    <property type="entry name" value="HTH_MarR-typ"/>
</dbReference>
<evidence type="ECO:0000313" key="6">
    <source>
        <dbReference type="Proteomes" id="UP001206895"/>
    </source>
</evidence>
<dbReference type="InterPro" id="IPR036388">
    <property type="entry name" value="WH-like_DNA-bd_sf"/>
</dbReference>
<gene>
    <name evidence="5" type="ORF">LX13_002932</name>
</gene>
<keyword evidence="2 5" id="KW-0238">DNA-binding</keyword>
<name>A0ABT1HFT8_9NOCA</name>
<dbReference type="InterPro" id="IPR023187">
    <property type="entry name" value="Tscrpt_reg_MarR-type_CS"/>
</dbReference>
<keyword evidence="1" id="KW-0805">Transcription regulation</keyword>
<evidence type="ECO:0000313" key="5">
    <source>
        <dbReference type="EMBL" id="MCP2177104.1"/>
    </source>
</evidence>
<dbReference type="Pfam" id="PF12802">
    <property type="entry name" value="MarR_2"/>
    <property type="match status" value="1"/>
</dbReference>
<dbReference type="EMBL" id="JAMTCJ010000003">
    <property type="protein sequence ID" value="MCP2177104.1"/>
    <property type="molecule type" value="Genomic_DNA"/>
</dbReference>
<dbReference type="SUPFAM" id="SSF46785">
    <property type="entry name" value="Winged helix' DNA-binding domain"/>
    <property type="match status" value="1"/>
</dbReference>
<dbReference type="PROSITE" id="PS50995">
    <property type="entry name" value="HTH_MARR_2"/>
    <property type="match status" value="1"/>
</dbReference>
<dbReference type="Gene3D" id="1.10.10.10">
    <property type="entry name" value="Winged helix-like DNA-binding domain superfamily/Winged helix DNA-binding domain"/>
    <property type="match status" value="1"/>
</dbReference>
<dbReference type="GO" id="GO:0003677">
    <property type="term" value="F:DNA binding"/>
    <property type="evidence" value="ECO:0007669"/>
    <property type="project" value="UniProtKB-KW"/>
</dbReference>
<dbReference type="Proteomes" id="UP001206895">
    <property type="component" value="Unassembled WGS sequence"/>
</dbReference>
<sequence>MEPSLGDRAADALGTLLNRQTRIGLYRSITEGMSEVGVTPATYTVISGIARYGPISAAGLAPLAGVERSVASRYAARLVDGGLVTRASDPADRRSTLLSLTDDGTRVTALMRHRLGEELTRRMADWPDGLADAFVAGFERFVDEW</sequence>
<accession>A0ABT1HFT8</accession>
<dbReference type="RefSeq" id="WP_253662078.1">
    <property type="nucleotide sequence ID" value="NZ_BAAAJQ010000001.1"/>
</dbReference>
<dbReference type="SMART" id="SM00347">
    <property type="entry name" value="HTH_MARR"/>
    <property type="match status" value="1"/>
</dbReference>
<proteinExistence type="predicted"/>
<keyword evidence="3" id="KW-0804">Transcription</keyword>
<organism evidence="5 6">
    <name type="scientific">Williamsia maris</name>
    <dbReference type="NCBI Taxonomy" id="72806"/>
    <lineage>
        <taxon>Bacteria</taxon>
        <taxon>Bacillati</taxon>
        <taxon>Actinomycetota</taxon>
        <taxon>Actinomycetes</taxon>
        <taxon>Mycobacteriales</taxon>
        <taxon>Nocardiaceae</taxon>
        <taxon>Williamsia</taxon>
    </lineage>
</organism>
<dbReference type="PANTHER" id="PTHR42756:SF1">
    <property type="entry name" value="TRANSCRIPTIONAL REPRESSOR OF EMRAB OPERON"/>
    <property type="match status" value="1"/>
</dbReference>
<dbReference type="PROSITE" id="PS01117">
    <property type="entry name" value="HTH_MARR_1"/>
    <property type="match status" value="1"/>
</dbReference>
<reference evidence="5 6" key="1">
    <citation type="submission" date="2022-06" db="EMBL/GenBank/DDBJ databases">
        <title>Genomic Encyclopedia of Archaeal and Bacterial Type Strains, Phase II (KMG-II): from individual species to whole genera.</title>
        <authorList>
            <person name="Goeker M."/>
        </authorList>
    </citation>
    <scope>NUCLEOTIDE SEQUENCE [LARGE SCALE GENOMIC DNA]</scope>
    <source>
        <strain evidence="5 6">DSM 44693</strain>
    </source>
</reference>